<dbReference type="AlphaFoldDB" id="A0A4Y7RJV6"/>
<keyword evidence="9" id="KW-1185">Reference proteome</keyword>
<keyword evidence="2" id="KW-0813">Transport</keyword>
<feature type="transmembrane region" description="Helical" evidence="6">
    <location>
        <begin position="139"/>
        <end position="161"/>
    </location>
</feature>
<feature type="transmembrane region" description="Helical" evidence="6">
    <location>
        <begin position="364"/>
        <end position="383"/>
    </location>
</feature>
<dbReference type="Pfam" id="PF07690">
    <property type="entry name" value="MFS_1"/>
    <property type="match status" value="1"/>
</dbReference>
<dbReference type="InterPro" id="IPR011701">
    <property type="entry name" value="MFS"/>
</dbReference>
<reference evidence="8 9" key="1">
    <citation type="journal article" date="2018" name="Environ. Microbiol.">
        <title>Novel energy conservation strategies and behaviour of Pelotomaculum schinkii driving syntrophic propionate catabolism.</title>
        <authorList>
            <person name="Hidalgo-Ahumada C.A.P."/>
            <person name="Nobu M.K."/>
            <person name="Narihiro T."/>
            <person name="Tamaki H."/>
            <person name="Liu W.T."/>
            <person name="Kamagata Y."/>
            <person name="Stams A.J.M."/>
            <person name="Imachi H."/>
            <person name="Sousa D.Z."/>
        </authorList>
    </citation>
    <scope>NUCLEOTIDE SEQUENCE [LARGE SCALE GENOMIC DNA]</scope>
    <source>
        <strain evidence="8 9">MGP</strain>
    </source>
</reference>
<dbReference type="Proteomes" id="UP000297597">
    <property type="component" value="Unassembled WGS sequence"/>
</dbReference>
<sequence length="429" mass="45664">METAPKKFFYGWFIAGVCMLLAMNSAGVANVLGVFFPPLVNEYGWNAKQVSGIASCVTFGTLVASLLFGSVFSKKNTRTVVLIFGIVMSAAFAGMYFPKNLIGLYVLAFIGGIGTVGVGFVSMPVLITKWFDSKRSTALSIGSIGSSLAGLALVPLFTYTLYPPLALGSGNSFLIWGAVIFATVLISFLVIRDKPENINLKAYGHNSGDPQPEIKGSAANRDIGFSSKDIFRMPEFYGVAVVVFILGLSLPGLLVQIVSHLLLVGYSKVVAASIVSLYCMCTIFGKLIMGITVDKIGIAKTSALTMAIWGLAIICLYFAGAHVIFIYLFGVLTGLGTPVASIAPPIWTSSMFGLKHYASNYSKIFFCFTIGLVVGPVMVGALKDMTGSFHFPILVVAVLVFASVPFLLMVLKSAGKKLAALTEVMADKK</sequence>
<organism evidence="8 9">
    <name type="scientific">Pelotomaculum propionicicum</name>
    <dbReference type="NCBI Taxonomy" id="258475"/>
    <lineage>
        <taxon>Bacteria</taxon>
        <taxon>Bacillati</taxon>
        <taxon>Bacillota</taxon>
        <taxon>Clostridia</taxon>
        <taxon>Eubacteriales</taxon>
        <taxon>Desulfotomaculaceae</taxon>
        <taxon>Pelotomaculum</taxon>
    </lineage>
</organism>
<feature type="transmembrane region" description="Helical" evidence="6">
    <location>
        <begin position="79"/>
        <end position="97"/>
    </location>
</feature>
<proteinExistence type="predicted"/>
<dbReference type="GO" id="GO:0005886">
    <property type="term" value="C:plasma membrane"/>
    <property type="evidence" value="ECO:0007669"/>
    <property type="project" value="UniProtKB-SubCell"/>
</dbReference>
<dbReference type="PANTHER" id="PTHR11360:SF284">
    <property type="entry name" value="EG:103B4.3 PROTEIN-RELATED"/>
    <property type="match status" value="1"/>
</dbReference>
<protein>
    <submittedName>
        <fullName evidence="8">Putative MFS-type transporter YhjX</fullName>
    </submittedName>
</protein>
<feature type="transmembrane region" description="Helical" evidence="6">
    <location>
        <begin position="52"/>
        <end position="72"/>
    </location>
</feature>
<keyword evidence="3 6" id="KW-0812">Transmembrane</keyword>
<feature type="transmembrane region" description="Helical" evidence="6">
    <location>
        <begin position="389"/>
        <end position="411"/>
    </location>
</feature>
<dbReference type="OrthoDB" id="9793415at2"/>
<dbReference type="GO" id="GO:0022857">
    <property type="term" value="F:transmembrane transporter activity"/>
    <property type="evidence" value="ECO:0007669"/>
    <property type="project" value="InterPro"/>
</dbReference>
<comment type="caution">
    <text evidence="8">The sequence shown here is derived from an EMBL/GenBank/DDBJ whole genome shotgun (WGS) entry which is preliminary data.</text>
</comment>
<dbReference type="InterPro" id="IPR020846">
    <property type="entry name" value="MFS_dom"/>
</dbReference>
<evidence type="ECO:0000256" key="1">
    <source>
        <dbReference type="ARBA" id="ARBA00004651"/>
    </source>
</evidence>
<evidence type="ECO:0000259" key="7">
    <source>
        <dbReference type="PROSITE" id="PS50850"/>
    </source>
</evidence>
<dbReference type="InterPro" id="IPR050327">
    <property type="entry name" value="Proton-linked_MCT"/>
</dbReference>
<evidence type="ECO:0000256" key="5">
    <source>
        <dbReference type="ARBA" id="ARBA00023136"/>
    </source>
</evidence>
<keyword evidence="5 6" id="KW-0472">Membrane</keyword>
<feature type="transmembrane region" description="Helical" evidence="6">
    <location>
        <begin position="103"/>
        <end position="127"/>
    </location>
</feature>
<comment type="subcellular location">
    <subcellularLocation>
        <location evidence="1">Cell membrane</location>
        <topology evidence="1">Multi-pass membrane protein</topology>
    </subcellularLocation>
</comment>
<gene>
    <name evidence="8" type="primary">yhjX_3</name>
    <name evidence="8" type="ORF">Pmgp_03388</name>
</gene>
<keyword evidence="4 6" id="KW-1133">Transmembrane helix</keyword>
<dbReference type="InterPro" id="IPR036259">
    <property type="entry name" value="MFS_trans_sf"/>
</dbReference>
<evidence type="ECO:0000256" key="6">
    <source>
        <dbReference type="SAM" id="Phobius"/>
    </source>
</evidence>
<evidence type="ECO:0000313" key="9">
    <source>
        <dbReference type="Proteomes" id="UP000297597"/>
    </source>
</evidence>
<dbReference type="SUPFAM" id="SSF103473">
    <property type="entry name" value="MFS general substrate transporter"/>
    <property type="match status" value="1"/>
</dbReference>
<feature type="transmembrane region" description="Helical" evidence="6">
    <location>
        <begin position="12"/>
        <end position="32"/>
    </location>
</feature>
<accession>A0A4Y7RJV6</accession>
<name>A0A4Y7RJV6_9FIRM</name>
<feature type="transmembrane region" description="Helical" evidence="6">
    <location>
        <begin position="236"/>
        <end position="263"/>
    </location>
</feature>
<dbReference type="PROSITE" id="PS50850">
    <property type="entry name" value="MFS"/>
    <property type="match status" value="1"/>
</dbReference>
<feature type="transmembrane region" description="Helical" evidence="6">
    <location>
        <begin position="173"/>
        <end position="191"/>
    </location>
</feature>
<evidence type="ECO:0000256" key="3">
    <source>
        <dbReference type="ARBA" id="ARBA00022692"/>
    </source>
</evidence>
<feature type="transmembrane region" description="Helical" evidence="6">
    <location>
        <begin position="269"/>
        <end position="289"/>
    </location>
</feature>
<feature type="domain" description="Major facilitator superfamily (MFS) profile" evidence="7">
    <location>
        <begin position="11"/>
        <end position="415"/>
    </location>
</feature>
<evidence type="ECO:0000256" key="2">
    <source>
        <dbReference type="ARBA" id="ARBA00022448"/>
    </source>
</evidence>
<dbReference type="PANTHER" id="PTHR11360">
    <property type="entry name" value="MONOCARBOXYLATE TRANSPORTER"/>
    <property type="match status" value="1"/>
</dbReference>
<evidence type="ECO:0000256" key="4">
    <source>
        <dbReference type="ARBA" id="ARBA00022989"/>
    </source>
</evidence>
<dbReference type="EMBL" id="QFFZ01000059">
    <property type="protein sequence ID" value="TEB09106.1"/>
    <property type="molecule type" value="Genomic_DNA"/>
</dbReference>
<feature type="transmembrane region" description="Helical" evidence="6">
    <location>
        <begin position="325"/>
        <end position="343"/>
    </location>
</feature>
<evidence type="ECO:0000313" key="8">
    <source>
        <dbReference type="EMBL" id="TEB09106.1"/>
    </source>
</evidence>
<feature type="transmembrane region" description="Helical" evidence="6">
    <location>
        <begin position="301"/>
        <end position="319"/>
    </location>
</feature>
<dbReference type="Gene3D" id="1.20.1250.20">
    <property type="entry name" value="MFS general substrate transporter like domains"/>
    <property type="match status" value="2"/>
</dbReference>